<dbReference type="Gene3D" id="1.10.1660.10">
    <property type="match status" value="2"/>
</dbReference>
<dbReference type="RefSeq" id="WP_076118488.1">
    <property type="nucleotide sequence ID" value="NZ_MPTC01000005.1"/>
</dbReference>
<dbReference type="PANTHER" id="PTHR30204:SF94">
    <property type="entry name" value="HEAVY METAL-DEPENDENT TRANSCRIPTIONAL REGULATOR HI_0293-RELATED"/>
    <property type="match status" value="1"/>
</dbReference>
<protein>
    <submittedName>
        <fullName evidence="5">MerR family transcriptional regulator</fullName>
    </submittedName>
</protein>
<dbReference type="InterPro" id="IPR009061">
    <property type="entry name" value="DNA-bd_dom_put_sf"/>
</dbReference>
<keyword evidence="2" id="KW-0238">DNA-binding</keyword>
<dbReference type="Proteomes" id="UP000187439">
    <property type="component" value="Unassembled WGS sequence"/>
</dbReference>
<dbReference type="SUPFAM" id="SSF46955">
    <property type="entry name" value="Putative DNA-binding domain"/>
    <property type="match status" value="2"/>
</dbReference>
<dbReference type="CDD" id="cd00592">
    <property type="entry name" value="HTH_MerR-like"/>
    <property type="match status" value="1"/>
</dbReference>
<evidence type="ECO:0000259" key="4">
    <source>
        <dbReference type="PROSITE" id="PS50937"/>
    </source>
</evidence>
<dbReference type="Pfam" id="PF13411">
    <property type="entry name" value="MerR_1"/>
    <property type="match status" value="2"/>
</dbReference>
<dbReference type="AlphaFoldDB" id="A0A1R0Y4B1"/>
<evidence type="ECO:0000256" key="2">
    <source>
        <dbReference type="ARBA" id="ARBA00023125"/>
    </source>
</evidence>
<evidence type="ECO:0000313" key="5">
    <source>
        <dbReference type="EMBL" id="OMD42195.1"/>
    </source>
</evidence>
<dbReference type="OrthoDB" id="122388at2"/>
<dbReference type="InterPro" id="IPR047057">
    <property type="entry name" value="MerR_fam"/>
</dbReference>
<sequence length="247" mass="28714">MYSTKEIASLVNVHPNTVRIYEEWKYISPVPRADNGYRVFSELHLFQLQVARTAFHCEIIQGHSRAKARAIAEASGKGDFKLAFKLAQVYLAHLEQEYRLALEAIQLVEQWLSGNESLSNQTYNRNEVTQLLELTPEILRNWERNGLITVPRLPNGYRFYTERELNRMKIIRTLRAAHYSMNAILRLINTAEQSKELSIKEILDTPGEFEDIVTVTDRLIYSLEEAIQKAKEVIQLLETKNNYDFPL</sequence>
<comment type="caution">
    <text evidence="5">The sequence shown here is derived from an EMBL/GenBank/DDBJ whole genome shotgun (WGS) entry which is preliminary data.</text>
</comment>
<dbReference type="PANTHER" id="PTHR30204">
    <property type="entry name" value="REDOX-CYCLING DRUG-SENSING TRANSCRIPTIONAL ACTIVATOR SOXR"/>
    <property type="match status" value="1"/>
</dbReference>
<dbReference type="GO" id="GO:0003700">
    <property type="term" value="F:DNA-binding transcription factor activity"/>
    <property type="evidence" value="ECO:0007669"/>
    <property type="project" value="InterPro"/>
</dbReference>
<dbReference type="InterPro" id="IPR000551">
    <property type="entry name" value="MerR-type_HTH_dom"/>
</dbReference>
<gene>
    <name evidence="5" type="ORF">BSK52_08850</name>
</gene>
<dbReference type="GO" id="GO:0003677">
    <property type="term" value="F:DNA binding"/>
    <property type="evidence" value="ECO:0007669"/>
    <property type="project" value="UniProtKB-KW"/>
</dbReference>
<keyword evidence="3" id="KW-0804">Transcription</keyword>
<keyword evidence="1" id="KW-0805">Transcription regulation</keyword>
<evidence type="ECO:0000256" key="1">
    <source>
        <dbReference type="ARBA" id="ARBA00023015"/>
    </source>
</evidence>
<organism evidence="5 6">
    <name type="scientific">Paenibacillus odorifer</name>
    <dbReference type="NCBI Taxonomy" id="189426"/>
    <lineage>
        <taxon>Bacteria</taxon>
        <taxon>Bacillati</taxon>
        <taxon>Bacillota</taxon>
        <taxon>Bacilli</taxon>
        <taxon>Bacillales</taxon>
        <taxon>Paenibacillaceae</taxon>
        <taxon>Paenibacillus</taxon>
    </lineage>
</organism>
<proteinExistence type="predicted"/>
<dbReference type="EMBL" id="MPTC01000005">
    <property type="protein sequence ID" value="OMD42195.1"/>
    <property type="molecule type" value="Genomic_DNA"/>
</dbReference>
<name>A0A1R0Y4B1_9BACL</name>
<evidence type="ECO:0000256" key="3">
    <source>
        <dbReference type="ARBA" id="ARBA00023163"/>
    </source>
</evidence>
<accession>A0A1R0Y4B1</accession>
<feature type="domain" description="HTH merR-type" evidence="4">
    <location>
        <begin position="1"/>
        <end position="74"/>
    </location>
</feature>
<reference evidence="5 6" key="1">
    <citation type="submission" date="2016-10" db="EMBL/GenBank/DDBJ databases">
        <title>Paenibacillus species isolates.</title>
        <authorList>
            <person name="Beno S.M."/>
        </authorList>
    </citation>
    <scope>NUCLEOTIDE SEQUENCE [LARGE SCALE GENOMIC DNA]</scope>
    <source>
        <strain evidence="5 6">FSL H7-0710</strain>
    </source>
</reference>
<dbReference type="SMART" id="SM00422">
    <property type="entry name" value="HTH_MERR"/>
    <property type="match status" value="2"/>
</dbReference>
<evidence type="ECO:0000313" key="6">
    <source>
        <dbReference type="Proteomes" id="UP000187439"/>
    </source>
</evidence>
<dbReference type="PROSITE" id="PS50937">
    <property type="entry name" value="HTH_MERR_2"/>
    <property type="match status" value="2"/>
</dbReference>
<feature type="domain" description="HTH merR-type" evidence="4">
    <location>
        <begin position="127"/>
        <end position="190"/>
    </location>
</feature>